<sequence>MPPISQIGIFRYVQPPSKDGSSMFPSRKRGIPMNLFHSEEAVSQVMAVALMVAVTALLAGVVASFCLSATQPLPESYSVGATAERINGGIAVAYYGGQDAHKVHHLNWTINGVEQTDWLDAEVGANAQNTTPVPSTRCRVTVAATFTNGAGQVILDTTI</sequence>
<feature type="domain" description="Archaeal Type IV pilin N-terminal" evidence="2">
    <location>
        <begin position="40"/>
        <end position="101"/>
    </location>
</feature>
<name>A0A483CTC7_9EURY</name>
<keyword evidence="1" id="KW-1133">Transmembrane helix</keyword>
<feature type="transmembrane region" description="Helical" evidence="1">
    <location>
        <begin position="45"/>
        <end position="67"/>
    </location>
</feature>
<dbReference type="AlphaFoldDB" id="A0A483CTC7"/>
<evidence type="ECO:0000313" key="3">
    <source>
        <dbReference type="EMBL" id="TAJ44564.1"/>
    </source>
</evidence>
<proteinExistence type="predicted"/>
<protein>
    <recommendedName>
        <fullName evidence="2">Archaeal Type IV pilin N-terminal domain-containing protein</fullName>
    </recommendedName>
</protein>
<gene>
    <name evidence="3" type="ORF">CUJ86_04435</name>
</gene>
<dbReference type="EMBL" id="PGCL01000002">
    <property type="protein sequence ID" value="TAJ44564.1"/>
    <property type="molecule type" value="Genomic_DNA"/>
</dbReference>
<reference evidence="3 4" key="1">
    <citation type="submission" date="2017-11" db="EMBL/GenBank/DDBJ databases">
        <title>Isolation and Characterization of Methanofollis Species from Methane Seep Offshore SW Taiwan.</title>
        <authorList>
            <person name="Teng N.-H."/>
            <person name="Lai M.-C."/>
            <person name="Chen S.-C."/>
        </authorList>
    </citation>
    <scope>NUCLEOTIDE SEQUENCE [LARGE SCALE GENOMIC DNA]</scope>
    <source>
        <strain evidence="3 4">FWC-SCC2</strain>
    </source>
</reference>
<evidence type="ECO:0000256" key="1">
    <source>
        <dbReference type="SAM" id="Phobius"/>
    </source>
</evidence>
<evidence type="ECO:0000259" key="2">
    <source>
        <dbReference type="Pfam" id="PF07790"/>
    </source>
</evidence>
<keyword evidence="1" id="KW-0472">Membrane</keyword>
<dbReference type="Proteomes" id="UP000292580">
    <property type="component" value="Unassembled WGS sequence"/>
</dbReference>
<organism evidence="3 4">
    <name type="scientific">Methanofollis fontis</name>
    <dbReference type="NCBI Taxonomy" id="2052832"/>
    <lineage>
        <taxon>Archaea</taxon>
        <taxon>Methanobacteriati</taxon>
        <taxon>Methanobacteriota</taxon>
        <taxon>Stenosarchaea group</taxon>
        <taxon>Methanomicrobia</taxon>
        <taxon>Methanomicrobiales</taxon>
        <taxon>Methanomicrobiaceae</taxon>
        <taxon>Methanofollis</taxon>
    </lineage>
</organism>
<dbReference type="Pfam" id="PF07790">
    <property type="entry name" value="Pilin_N"/>
    <property type="match status" value="1"/>
</dbReference>
<keyword evidence="1" id="KW-0812">Transmembrane</keyword>
<dbReference type="InterPro" id="IPR012859">
    <property type="entry name" value="Pilin_N_archaeal"/>
</dbReference>
<accession>A0A483CTC7</accession>
<comment type="caution">
    <text evidence="3">The sequence shown here is derived from an EMBL/GenBank/DDBJ whole genome shotgun (WGS) entry which is preliminary data.</text>
</comment>
<evidence type="ECO:0000313" key="4">
    <source>
        <dbReference type="Proteomes" id="UP000292580"/>
    </source>
</evidence>
<keyword evidence="4" id="KW-1185">Reference proteome</keyword>